<evidence type="ECO:0000313" key="1">
    <source>
        <dbReference type="EMBL" id="GAG51862.1"/>
    </source>
</evidence>
<proteinExistence type="predicted"/>
<dbReference type="AlphaFoldDB" id="X0YZG8"/>
<organism evidence="1">
    <name type="scientific">marine sediment metagenome</name>
    <dbReference type="NCBI Taxonomy" id="412755"/>
    <lineage>
        <taxon>unclassified sequences</taxon>
        <taxon>metagenomes</taxon>
        <taxon>ecological metagenomes</taxon>
    </lineage>
</organism>
<dbReference type="EMBL" id="BARS01053482">
    <property type="protein sequence ID" value="GAG51862.1"/>
    <property type="molecule type" value="Genomic_DNA"/>
</dbReference>
<sequence>DEWRDMQKVDRQVVELEAGGRHAALLDRYDYLAANCIAINAVRR</sequence>
<reference evidence="1" key="1">
    <citation type="journal article" date="2014" name="Front. Microbiol.">
        <title>High frequency of phylogenetically diverse reductive dehalogenase-homologous genes in deep subseafloor sedimentary metagenomes.</title>
        <authorList>
            <person name="Kawai M."/>
            <person name="Futagami T."/>
            <person name="Toyoda A."/>
            <person name="Takaki Y."/>
            <person name="Nishi S."/>
            <person name="Hori S."/>
            <person name="Arai W."/>
            <person name="Tsubouchi T."/>
            <person name="Morono Y."/>
            <person name="Uchiyama I."/>
            <person name="Ito T."/>
            <person name="Fujiyama A."/>
            <person name="Inagaki F."/>
            <person name="Takami H."/>
        </authorList>
    </citation>
    <scope>NUCLEOTIDE SEQUENCE</scope>
    <source>
        <strain evidence="1">Expedition CK06-06</strain>
    </source>
</reference>
<name>X0YZG8_9ZZZZ</name>
<protein>
    <submittedName>
        <fullName evidence="1">Uncharacterized protein</fullName>
    </submittedName>
</protein>
<feature type="non-terminal residue" evidence="1">
    <location>
        <position position="1"/>
    </location>
</feature>
<gene>
    <name evidence="1" type="ORF">S01H1_79351</name>
</gene>
<comment type="caution">
    <text evidence="1">The sequence shown here is derived from an EMBL/GenBank/DDBJ whole genome shotgun (WGS) entry which is preliminary data.</text>
</comment>
<accession>X0YZG8</accession>